<sequence length="320" mass="35118">MVLALGAPPETIRAIRSLLRQQPPVEIAVVNSGGGDMAALLSANQLDLPVVERAERVYVGAARNLGIAATRARYVAFLASDCEASPNWARNRLETHRRGYAAVGSSVVNSRRRNPFAWASHLTLWPWRHPGLKKRGLPFGASYDRRLFETYGTFREDLRVAEDTEFNARLPEDKKPVWQPKVRTVHANPTNPVALVRDHFARGTRAARSTVELHGLRMDCGPKAWWRKSSLSTRMARHTHPRDQVYVRLAKPIIPVATAAYCLGAALWLMRQPAATRALPRAGGSTPAPVTPVAPKAMAAASAIALQARPEDSASAEQTP</sequence>
<dbReference type="STRING" id="665467.SAMN02982931_01164"/>
<dbReference type="SUPFAM" id="SSF53448">
    <property type="entry name" value="Nucleotide-diphospho-sugar transferases"/>
    <property type="match status" value="1"/>
</dbReference>
<keyword evidence="4" id="KW-1185">Reference proteome</keyword>
<dbReference type="Gene3D" id="3.90.550.10">
    <property type="entry name" value="Spore Coat Polysaccharide Biosynthesis Protein SpsA, Chain A"/>
    <property type="match status" value="1"/>
</dbReference>
<dbReference type="Pfam" id="PF00535">
    <property type="entry name" value="Glycos_transf_2"/>
    <property type="match status" value="1"/>
</dbReference>
<protein>
    <submittedName>
        <fullName evidence="3">Glycosyl transferase family 2</fullName>
    </submittedName>
</protein>
<evidence type="ECO:0000259" key="2">
    <source>
        <dbReference type="Pfam" id="PF00535"/>
    </source>
</evidence>
<keyword evidence="3" id="KW-0808">Transferase</keyword>
<dbReference type="PANTHER" id="PTHR43685:SF2">
    <property type="entry name" value="GLYCOSYLTRANSFERASE 2-LIKE DOMAIN-CONTAINING PROTEIN"/>
    <property type="match status" value="1"/>
</dbReference>
<gene>
    <name evidence="3" type="ORF">SAMN02982931_01164</name>
</gene>
<dbReference type="AlphaFoldDB" id="A0A1G6B324"/>
<feature type="domain" description="Glycosyltransferase 2-like" evidence="2">
    <location>
        <begin position="10"/>
        <end position="127"/>
    </location>
</feature>
<evidence type="ECO:0000256" key="1">
    <source>
        <dbReference type="SAM" id="MobiDB-lite"/>
    </source>
</evidence>
<dbReference type="RefSeq" id="WP_175478305.1">
    <property type="nucleotide sequence ID" value="NZ_FMXQ01000002.1"/>
</dbReference>
<dbReference type="InterPro" id="IPR029044">
    <property type="entry name" value="Nucleotide-diphossugar_trans"/>
</dbReference>
<proteinExistence type="predicted"/>
<accession>A0A1G6B324</accession>
<dbReference type="Proteomes" id="UP000199071">
    <property type="component" value="Unassembled WGS sequence"/>
</dbReference>
<evidence type="ECO:0000313" key="3">
    <source>
        <dbReference type="EMBL" id="SDB15058.1"/>
    </source>
</evidence>
<reference evidence="3 4" key="1">
    <citation type="submission" date="2016-10" db="EMBL/GenBank/DDBJ databases">
        <authorList>
            <person name="de Groot N.N."/>
        </authorList>
    </citation>
    <scope>NUCLEOTIDE SEQUENCE [LARGE SCALE GENOMIC DNA]</scope>
    <source>
        <strain evidence="3 4">ATCC 35022</strain>
    </source>
</reference>
<feature type="region of interest" description="Disordered" evidence="1">
    <location>
        <begin position="301"/>
        <end position="320"/>
    </location>
</feature>
<evidence type="ECO:0000313" key="4">
    <source>
        <dbReference type="Proteomes" id="UP000199071"/>
    </source>
</evidence>
<dbReference type="InterPro" id="IPR001173">
    <property type="entry name" value="Glyco_trans_2-like"/>
</dbReference>
<name>A0A1G6B324_9HYPH</name>
<dbReference type="PANTHER" id="PTHR43685">
    <property type="entry name" value="GLYCOSYLTRANSFERASE"/>
    <property type="match status" value="1"/>
</dbReference>
<dbReference type="InterPro" id="IPR050834">
    <property type="entry name" value="Glycosyltransf_2"/>
</dbReference>
<dbReference type="GO" id="GO:0016740">
    <property type="term" value="F:transferase activity"/>
    <property type="evidence" value="ECO:0007669"/>
    <property type="project" value="UniProtKB-KW"/>
</dbReference>
<dbReference type="EMBL" id="FMXQ01000002">
    <property type="protein sequence ID" value="SDB15058.1"/>
    <property type="molecule type" value="Genomic_DNA"/>
</dbReference>
<organism evidence="3 4">
    <name type="scientific">Bauldia litoralis</name>
    <dbReference type="NCBI Taxonomy" id="665467"/>
    <lineage>
        <taxon>Bacteria</taxon>
        <taxon>Pseudomonadati</taxon>
        <taxon>Pseudomonadota</taxon>
        <taxon>Alphaproteobacteria</taxon>
        <taxon>Hyphomicrobiales</taxon>
        <taxon>Kaistiaceae</taxon>
        <taxon>Bauldia</taxon>
    </lineage>
</organism>